<gene>
    <name evidence="1" type="ORF">E8A74_03370</name>
</gene>
<name>A0A4U1JJQ1_9BACT</name>
<dbReference type="AlphaFoldDB" id="A0A4U1JJQ1"/>
<proteinExistence type="predicted"/>
<dbReference type="InterPro" id="IPR021655">
    <property type="entry name" value="Put_metal-bd"/>
</dbReference>
<reference evidence="1 2" key="1">
    <citation type="submission" date="2019-04" db="EMBL/GenBank/DDBJ databases">
        <authorList>
            <person name="Li Y."/>
            <person name="Wang J."/>
        </authorList>
    </citation>
    <scope>NUCLEOTIDE SEQUENCE [LARGE SCALE GENOMIC DNA]</scope>
    <source>
        <strain evidence="1 2">DSM 14668</strain>
    </source>
</reference>
<dbReference type="NCBIfam" id="NF038133">
    <property type="entry name" value="choice_anch_L"/>
    <property type="match status" value="1"/>
</dbReference>
<dbReference type="OrthoDB" id="904022at2"/>
<evidence type="ECO:0000313" key="1">
    <source>
        <dbReference type="EMBL" id="TKD12800.1"/>
    </source>
</evidence>
<organism evidence="1 2">
    <name type="scientific">Polyangium fumosum</name>
    <dbReference type="NCBI Taxonomy" id="889272"/>
    <lineage>
        <taxon>Bacteria</taxon>
        <taxon>Pseudomonadati</taxon>
        <taxon>Myxococcota</taxon>
        <taxon>Polyangia</taxon>
        <taxon>Polyangiales</taxon>
        <taxon>Polyangiaceae</taxon>
        <taxon>Polyangium</taxon>
    </lineage>
</organism>
<keyword evidence="2" id="KW-1185">Reference proteome</keyword>
<sequence length="426" mass="43487">MLRFQHHGGYRSIGWRRSMMIRSTCMRPVLVLSAAMSVVVYGSSAAAQLAIQTTNDPDALATALLSSTSAITITSVVYSGAAAAAGTYTEGPQGIADGALFTTGSAESALPPSDSPSTSTNNNLGGDALCNALIPGFTSFDATKLTITFDLAPNFDGISFQSIFGSEEYPEFVGSNFNDVYGVYLNGTQIAFDASGDPITINGPFFSSGAVIVEPATGTEYDGSTELLTTQAPLAGGSTGNVLEIVICDAGDQILDSGVFLAGLNGCVGDNCTGTVPCDLIDNDGDGANSCVDCDDANPAVHPGAAETCNEVDDDCDGEVDEGDVCCPDPDADGVCGAADQCPDTVLPESVPTVKLGVNRWADTDGDGVFDTTSPSGVGPGRSYSIVDTGGCSCAQIIEALSLGEGHKKFGCSISAMDTWVALVHD</sequence>
<dbReference type="EMBL" id="SSMQ01000002">
    <property type="protein sequence ID" value="TKD12800.1"/>
    <property type="molecule type" value="Genomic_DNA"/>
</dbReference>
<dbReference type="Proteomes" id="UP000309215">
    <property type="component" value="Unassembled WGS sequence"/>
</dbReference>
<evidence type="ECO:0000313" key="2">
    <source>
        <dbReference type="Proteomes" id="UP000309215"/>
    </source>
</evidence>
<protein>
    <submittedName>
        <fullName evidence="1">Uncharacterized protein</fullName>
    </submittedName>
</protein>
<comment type="caution">
    <text evidence="1">The sequence shown here is derived from an EMBL/GenBank/DDBJ whole genome shotgun (WGS) entry which is preliminary data.</text>
</comment>
<dbReference type="InterPro" id="IPR049804">
    <property type="entry name" value="Choice_anch_L"/>
</dbReference>
<dbReference type="Pfam" id="PF11617">
    <property type="entry name" value="Cu-binding_MopE"/>
    <property type="match status" value="1"/>
</dbReference>
<accession>A0A4U1JJQ1</accession>